<keyword evidence="3" id="KW-1003">Cell membrane</keyword>
<evidence type="ECO:0000313" key="10">
    <source>
        <dbReference type="Proteomes" id="UP000309676"/>
    </source>
</evidence>
<dbReference type="Gene3D" id="1.10.3720.10">
    <property type="entry name" value="MetI-like"/>
    <property type="match status" value="1"/>
</dbReference>
<gene>
    <name evidence="9" type="ORF">FE782_27465</name>
</gene>
<dbReference type="Pfam" id="PF00528">
    <property type="entry name" value="BPD_transp_1"/>
    <property type="match status" value="1"/>
</dbReference>
<dbReference type="PROSITE" id="PS50928">
    <property type="entry name" value="ABC_TM1"/>
    <property type="match status" value="1"/>
</dbReference>
<evidence type="ECO:0000256" key="5">
    <source>
        <dbReference type="ARBA" id="ARBA00022989"/>
    </source>
</evidence>
<organism evidence="9 10">
    <name type="scientific">Paenibacillus antri</name>
    <dbReference type="NCBI Taxonomy" id="2582848"/>
    <lineage>
        <taxon>Bacteria</taxon>
        <taxon>Bacillati</taxon>
        <taxon>Bacillota</taxon>
        <taxon>Bacilli</taxon>
        <taxon>Bacillales</taxon>
        <taxon>Paenibacillaceae</taxon>
        <taxon>Paenibacillus</taxon>
    </lineage>
</organism>
<dbReference type="PANTHER" id="PTHR43227:SF11">
    <property type="entry name" value="BLL4140 PROTEIN"/>
    <property type="match status" value="1"/>
</dbReference>
<feature type="transmembrane region" description="Helical" evidence="7">
    <location>
        <begin position="270"/>
        <end position="291"/>
    </location>
</feature>
<dbReference type="GO" id="GO:0055085">
    <property type="term" value="P:transmembrane transport"/>
    <property type="evidence" value="ECO:0007669"/>
    <property type="project" value="InterPro"/>
</dbReference>
<protein>
    <submittedName>
        <fullName evidence="9">Sugar ABC transporter permease</fullName>
    </submittedName>
</protein>
<evidence type="ECO:0000256" key="6">
    <source>
        <dbReference type="ARBA" id="ARBA00023136"/>
    </source>
</evidence>
<evidence type="ECO:0000313" key="9">
    <source>
        <dbReference type="EMBL" id="TLS49018.1"/>
    </source>
</evidence>
<reference evidence="9 10" key="1">
    <citation type="submission" date="2019-05" db="EMBL/GenBank/DDBJ databases">
        <authorList>
            <person name="Narsing Rao M.P."/>
            <person name="Li W.J."/>
        </authorList>
    </citation>
    <scope>NUCLEOTIDE SEQUENCE [LARGE SCALE GENOMIC DNA]</scope>
    <source>
        <strain evidence="9 10">SYSU_K30003</strain>
    </source>
</reference>
<evidence type="ECO:0000256" key="2">
    <source>
        <dbReference type="ARBA" id="ARBA00022448"/>
    </source>
</evidence>
<dbReference type="Proteomes" id="UP000309676">
    <property type="component" value="Unassembled WGS sequence"/>
</dbReference>
<proteinExistence type="inferred from homology"/>
<comment type="caution">
    <text evidence="9">The sequence shown here is derived from an EMBL/GenBank/DDBJ whole genome shotgun (WGS) entry which is preliminary data.</text>
</comment>
<dbReference type="SUPFAM" id="SSF161098">
    <property type="entry name" value="MetI-like"/>
    <property type="match status" value="1"/>
</dbReference>
<dbReference type="CDD" id="cd06261">
    <property type="entry name" value="TM_PBP2"/>
    <property type="match status" value="1"/>
</dbReference>
<dbReference type="EMBL" id="VCIW01000025">
    <property type="protein sequence ID" value="TLS49018.1"/>
    <property type="molecule type" value="Genomic_DNA"/>
</dbReference>
<feature type="transmembrane region" description="Helical" evidence="7">
    <location>
        <begin position="80"/>
        <end position="105"/>
    </location>
</feature>
<evidence type="ECO:0000256" key="3">
    <source>
        <dbReference type="ARBA" id="ARBA00022475"/>
    </source>
</evidence>
<dbReference type="OrthoDB" id="9785836at2"/>
<comment type="similarity">
    <text evidence="7">Belongs to the binding-protein-dependent transport system permease family.</text>
</comment>
<feature type="transmembrane region" description="Helical" evidence="7">
    <location>
        <begin position="215"/>
        <end position="234"/>
    </location>
</feature>
<dbReference type="AlphaFoldDB" id="A0A5R9G676"/>
<comment type="subcellular location">
    <subcellularLocation>
        <location evidence="1 7">Cell membrane</location>
        <topology evidence="1 7">Multi-pass membrane protein</topology>
    </subcellularLocation>
</comment>
<dbReference type="PANTHER" id="PTHR43227">
    <property type="entry name" value="BLL4140 PROTEIN"/>
    <property type="match status" value="1"/>
</dbReference>
<dbReference type="RefSeq" id="WP_138197554.1">
    <property type="nucleotide sequence ID" value="NZ_VCIW01000025.1"/>
</dbReference>
<accession>A0A5R9G676</accession>
<sequence>MQQSRRAAKSIMANWELYALIAFPVAYFIVFRYIPMYGVTIAFKDFSPALGIWGSPWTGFDHFRTFFESYNFEQILRNTVFLSVLLLLIAFPIPILAALMLNQVAHRRLKRFIQTSIYAPYFISTVVLIGMVYVFLSPNSGIVNHLIVALGGEPILFMAKAEWFRPIYVFTDVWQNTGFASIIYLAALAGIDPHLHEAAVVDGASKWQRVRHIDLPGIAPTILVMFILAIGNLMNIGFEKAFLMQTDVNVDTSEIIPTYVYKIGIQRAQYSFSAAIGLFNAVINLILLVVVNQTVKKMNGNSLF</sequence>
<evidence type="ECO:0000259" key="8">
    <source>
        <dbReference type="PROSITE" id="PS50928"/>
    </source>
</evidence>
<feature type="transmembrane region" description="Helical" evidence="7">
    <location>
        <begin position="12"/>
        <end position="34"/>
    </location>
</feature>
<feature type="domain" description="ABC transmembrane type-1" evidence="8">
    <location>
        <begin position="76"/>
        <end position="291"/>
    </location>
</feature>
<keyword evidence="5 7" id="KW-1133">Transmembrane helix</keyword>
<feature type="transmembrane region" description="Helical" evidence="7">
    <location>
        <begin position="117"/>
        <end position="136"/>
    </location>
</feature>
<evidence type="ECO:0000256" key="4">
    <source>
        <dbReference type="ARBA" id="ARBA00022692"/>
    </source>
</evidence>
<evidence type="ECO:0000256" key="1">
    <source>
        <dbReference type="ARBA" id="ARBA00004651"/>
    </source>
</evidence>
<keyword evidence="6 7" id="KW-0472">Membrane</keyword>
<dbReference type="InterPro" id="IPR000515">
    <property type="entry name" value="MetI-like"/>
</dbReference>
<keyword evidence="10" id="KW-1185">Reference proteome</keyword>
<dbReference type="InterPro" id="IPR035906">
    <property type="entry name" value="MetI-like_sf"/>
</dbReference>
<keyword evidence="2 7" id="KW-0813">Transport</keyword>
<keyword evidence="4 7" id="KW-0812">Transmembrane</keyword>
<name>A0A5R9G676_9BACL</name>
<evidence type="ECO:0000256" key="7">
    <source>
        <dbReference type="RuleBase" id="RU363032"/>
    </source>
</evidence>
<dbReference type="GO" id="GO:0005886">
    <property type="term" value="C:plasma membrane"/>
    <property type="evidence" value="ECO:0007669"/>
    <property type="project" value="UniProtKB-SubCell"/>
</dbReference>
<feature type="transmembrane region" description="Helical" evidence="7">
    <location>
        <begin position="142"/>
        <end position="159"/>
    </location>
</feature>
<dbReference type="InterPro" id="IPR050809">
    <property type="entry name" value="UgpAE/MalFG_permease"/>
</dbReference>